<proteinExistence type="predicted"/>
<feature type="region of interest" description="Disordered" evidence="1">
    <location>
        <begin position="39"/>
        <end position="69"/>
    </location>
</feature>
<organism evidence="2 3">
    <name type="scientific">Sulfuricella denitrificans (strain DSM 22764 / NBRC 105220 / skB26)</name>
    <dbReference type="NCBI Taxonomy" id="1163617"/>
    <lineage>
        <taxon>Bacteria</taxon>
        <taxon>Pseudomonadati</taxon>
        <taxon>Pseudomonadota</taxon>
        <taxon>Betaproteobacteria</taxon>
        <taxon>Nitrosomonadales</taxon>
        <taxon>Sulfuricellaceae</taxon>
        <taxon>Sulfuricella</taxon>
    </lineage>
</organism>
<evidence type="ECO:0000313" key="3">
    <source>
        <dbReference type="Proteomes" id="UP000015559"/>
    </source>
</evidence>
<accession>S6AHZ7</accession>
<sequence length="69" mass="7435">MVTQAAMKARTAGVEFGPELEFSGLGGMFHHRAHAARQAADDVADVKHAEDDQDHLEKIGEGDRPHAAE</sequence>
<feature type="compositionally biased region" description="Basic and acidic residues" evidence="1">
    <location>
        <begin position="44"/>
        <end position="69"/>
    </location>
</feature>
<dbReference type="Proteomes" id="UP000015559">
    <property type="component" value="Chromosome"/>
</dbReference>
<keyword evidence="3" id="KW-1185">Reference proteome</keyword>
<name>S6AHZ7_SULDS</name>
<dbReference type="HOGENOM" id="CLU_2774387_0_0_4"/>
<reference evidence="2 3" key="1">
    <citation type="journal article" date="2012" name="Appl. Environ. Microbiol.">
        <title>Draft genome sequence of a psychrotolerant sulfur-oxidizing bacterium, Sulfuricella denitrificans skB26, and proteomic insights into cold adaptation.</title>
        <authorList>
            <person name="Watanabe T."/>
            <person name="Kojima H."/>
            <person name="Fukui M."/>
        </authorList>
    </citation>
    <scope>NUCLEOTIDE SEQUENCE [LARGE SCALE GENOMIC DNA]</scope>
    <source>
        <strain evidence="3">skB26</strain>
    </source>
</reference>
<dbReference type="KEGG" id="sdr:SCD_n00305"/>
<evidence type="ECO:0000313" key="2">
    <source>
        <dbReference type="EMBL" id="BAN34154.1"/>
    </source>
</evidence>
<dbReference type="EMBL" id="AP013066">
    <property type="protein sequence ID" value="BAN34154.1"/>
    <property type="molecule type" value="Genomic_DNA"/>
</dbReference>
<dbReference type="AlphaFoldDB" id="S6AHZ7"/>
<evidence type="ECO:0000256" key="1">
    <source>
        <dbReference type="SAM" id="MobiDB-lite"/>
    </source>
</evidence>
<protein>
    <submittedName>
        <fullName evidence="2">Uncharacterized protein</fullName>
    </submittedName>
</protein>
<gene>
    <name evidence="2" type="ORF">SCD_n00305</name>
</gene>